<proteinExistence type="predicted"/>
<accession>A0A9X2C0L6</accession>
<dbReference type="RefSeq" id="WP_275680896.1">
    <property type="nucleotide sequence ID" value="NZ_JAJLJH010000001.1"/>
</dbReference>
<sequence>MNQAARTASQSTNTAAGLPRRPRFGAAIVSVAMTGALFATVVLGMTSMAKDREQLVAQVHATTRT</sequence>
<keyword evidence="1" id="KW-0472">Membrane</keyword>
<reference evidence="2" key="1">
    <citation type="submission" date="2021-11" db="EMBL/GenBank/DDBJ databases">
        <title>BS-T2-15 a new species belonging to the Comamonadaceae family isolated from the soil of a French oak forest.</title>
        <authorList>
            <person name="Mieszkin S."/>
            <person name="Alain K."/>
        </authorList>
    </citation>
    <scope>NUCLEOTIDE SEQUENCE</scope>
    <source>
        <strain evidence="2">BS-T2-15</strain>
    </source>
</reference>
<gene>
    <name evidence="2" type="ORF">LPC04_04040</name>
</gene>
<feature type="transmembrane region" description="Helical" evidence="1">
    <location>
        <begin position="24"/>
        <end position="45"/>
    </location>
</feature>
<keyword evidence="1" id="KW-1133">Transmembrane helix</keyword>
<dbReference type="EMBL" id="JAJLJH010000001">
    <property type="protein sequence ID" value="MCK9684874.1"/>
    <property type="molecule type" value="Genomic_DNA"/>
</dbReference>
<dbReference type="Proteomes" id="UP001139353">
    <property type="component" value="Unassembled WGS sequence"/>
</dbReference>
<evidence type="ECO:0000256" key="1">
    <source>
        <dbReference type="SAM" id="Phobius"/>
    </source>
</evidence>
<evidence type="ECO:0000313" key="3">
    <source>
        <dbReference type="Proteomes" id="UP001139353"/>
    </source>
</evidence>
<keyword evidence="3" id="KW-1185">Reference proteome</keyword>
<comment type="caution">
    <text evidence="2">The sequence shown here is derived from an EMBL/GenBank/DDBJ whole genome shotgun (WGS) entry which is preliminary data.</text>
</comment>
<keyword evidence="1" id="KW-0812">Transmembrane</keyword>
<organism evidence="2 3">
    <name type="scientific">Scleromatobacter humisilvae</name>
    <dbReference type="NCBI Taxonomy" id="2897159"/>
    <lineage>
        <taxon>Bacteria</taxon>
        <taxon>Pseudomonadati</taxon>
        <taxon>Pseudomonadota</taxon>
        <taxon>Betaproteobacteria</taxon>
        <taxon>Burkholderiales</taxon>
        <taxon>Sphaerotilaceae</taxon>
        <taxon>Scleromatobacter</taxon>
    </lineage>
</organism>
<dbReference type="AlphaFoldDB" id="A0A9X2C0L6"/>
<name>A0A9X2C0L6_9BURK</name>
<protein>
    <submittedName>
        <fullName evidence="2">Uncharacterized protein</fullName>
    </submittedName>
</protein>
<evidence type="ECO:0000313" key="2">
    <source>
        <dbReference type="EMBL" id="MCK9684874.1"/>
    </source>
</evidence>